<gene>
    <name evidence="2" type="ORF">C5745_01285</name>
</gene>
<evidence type="ECO:0000313" key="3">
    <source>
        <dbReference type="Proteomes" id="UP000239711"/>
    </source>
</evidence>
<proteinExistence type="predicted"/>
<dbReference type="SUPFAM" id="SSF49464">
    <property type="entry name" value="Carboxypeptidase regulatory domain-like"/>
    <property type="match status" value="1"/>
</dbReference>
<keyword evidence="3" id="KW-1185">Reference proteome</keyword>
<name>A0A2S9J922_9SPHI</name>
<reference evidence="2 3" key="1">
    <citation type="submission" date="2018-02" db="EMBL/GenBank/DDBJ databases">
        <title>The draft genome of Sphingobacterium sp. 5JN-11.</title>
        <authorList>
            <person name="Liu L."/>
            <person name="Li L."/>
            <person name="Liang L."/>
            <person name="Zhang X."/>
            <person name="Wang T."/>
        </authorList>
    </citation>
    <scope>NUCLEOTIDE SEQUENCE [LARGE SCALE GENOMIC DNA]</scope>
    <source>
        <strain evidence="2 3">5JN-11</strain>
    </source>
</reference>
<dbReference type="EMBL" id="PVBQ01000001">
    <property type="protein sequence ID" value="PRD49286.1"/>
    <property type="molecule type" value="Genomic_DNA"/>
</dbReference>
<evidence type="ECO:0008006" key="4">
    <source>
        <dbReference type="Google" id="ProtNLM"/>
    </source>
</evidence>
<dbReference type="AlphaFoldDB" id="A0A2S9J922"/>
<evidence type="ECO:0000313" key="2">
    <source>
        <dbReference type="EMBL" id="PRD49286.1"/>
    </source>
</evidence>
<organism evidence="2 3">
    <name type="scientific">Sphingobacterium haloxyli</name>
    <dbReference type="NCBI Taxonomy" id="2100533"/>
    <lineage>
        <taxon>Bacteria</taxon>
        <taxon>Pseudomonadati</taxon>
        <taxon>Bacteroidota</taxon>
        <taxon>Sphingobacteriia</taxon>
        <taxon>Sphingobacteriales</taxon>
        <taxon>Sphingobacteriaceae</taxon>
        <taxon>Sphingobacterium</taxon>
    </lineage>
</organism>
<protein>
    <recommendedName>
        <fullName evidence="4">TonB-dependent receptor</fullName>
    </recommendedName>
</protein>
<accession>A0A2S9J922</accession>
<dbReference type="OrthoDB" id="1086219at2"/>
<evidence type="ECO:0000256" key="1">
    <source>
        <dbReference type="SAM" id="MobiDB-lite"/>
    </source>
</evidence>
<dbReference type="Pfam" id="PF13620">
    <property type="entry name" value="CarboxypepD_reg"/>
    <property type="match status" value="1"/>
</dbReference>
<feature type="region of interest" description="Disordered" evidence="1">
    <location>
        <begin position="265"/>
        <end position="285"/>
    </location>
</feature>
<dbReference type="RefSeq" id="WP_105715128.1">
    <property type="nucleotide sequence ID" value="NZ_PVBQ01000001.1"/>
</dbReference>
<sequence>MRKLILLILFIITSFTLFAQGIQLKGTVADSTGSPIPGALISLRSASLKLSMSTDANGVFSFPGVQDTAVTLSIKSMGYDSLYRSFSIDKKLQINNVGSIMLRGASSVLDEVMVTAMIPVVLKEDTVQYDARAYRVREGDAVEEMVKKLPGIDVDDDGNFTANGEPITSIRLDGKEYFGDDVAGAIQNLPADIVKNLQVIDDYGEQANETGLKSGTPEKVLNINLQDDKKRGYFARVAAGLGTESRYNSRLRGNYLNGEQQLSLDAGANNNRGRSSGVNDRQSLKGNYRDNWGKKLESYGNYRFDVNDNDSWVNTSSETFFPDYTRYEVRESSNQRKRKDQRFSWNFEYRPDTNNYIHWGTI</sequence>
<dbReference type="Gene3D" id="2.60.40.1120">
    <property type="entry name" value="Carboxypeptidase-like, regulatory domain"/>
    <property type="match status" value="1"/>
</dbReference>
<comment type="caution">
    <text evidence="2">The sequence shown here is derived from an EMBL/GenBank/DDBJ whole genome shotgun (WGS) entry which is preliminary data.</text>
</comment>
<dbReference type="SUPFAM" id="SSF56935">
    <property type="entry name" value="Porins"/>
    <property type="match status" value="1"/>
</dbReference>
<dbReference type="Proteomes" id="UP000239711">
    <property type="component" value="Unassembled WGS sequence"/>
</dbReference>
<dbReference type="InterPro" id="IPR008969">
    <property type="entry name" value="CarboxyPept-like_regulatory"/>
</dbReference>